<gene>
    <name evidence="2" type="ORF">FSS13T_27290</name>
</gene>
<feature type="transmembrane region" description="Helical" evidence="1">
    <location>
        <begin position="122"/>
        <end position="139"/>
    </location>
</feature>
<dbReference type="Proteomes" id="UP000018234">
    <property type="component" value="Unassembled WGS sequence"/>
</dbReference>
<evidence type="ECO:0000313" key="3">
    <source>
        <dbReference type="Proteomes" id="UP000018234"/>
    </source>
</evidence>
<keyword evidence="1" id="KW-0472">Membrane</keyword>
<accession>A0ABN0QE23</accession>
<keyword evidence="1" id="KW-1133">Transmembrane helix</keyword>
<sequence length="157" mass="18265">MVSKISITEFKERLKNNTKYGPPKIKGTPFAIFTLFGESNKIFFGTYSKTKFELTKNSTLFPTVHIISGEIKSIENNKTEINYVVKPIGFGYYWNKYMPIIVIPICNLILYTNSAPLKAYKIINPLMFGFVIIINLIIWRNKNKLINYFEKIFEIES</sequence>
<dbReference type="RefSeq" id="WP_023577698.1">
    <property type="nucleotide sequence ID" value="NZ_AVFO01000060.1"/>
</dbReference>
<feature type="transmembrane region" description="Helical" evidence="1">
    <location>
        <begin position="97"/>
        <end position="116"/>
    </location>
</feature>
<evidence type="ECO:0000313" key="2">
    <source>
        <dbReference type="EMBL" id="ESU21170.1"/>
    </source>
</evidence>
<evidence type="ECO:0000256" key="1">
    <source>
        <dbReference type="SAM" id="Phobius"/>
    </source>
</evidence>
<comment type="caution">
    <text evidence="2">The sequence shown here is derived from an EMBL/GenBank/DDBJ whole genome shotgun (WGS) entry which is preliminary data.</text>
</comment>
<protein>
    <submittedName>
        <fullName evidence="2">Uncharacterized protein</fullName>
    </submittedName>
</protein>
<keyword evidence="1" id="KW-0812">Transmembrane</keyword>
<dbReference type="EMBL" id="AVFO01000060">
    <property type="protein sequence ID" value="ESU21170.1"/>
    <property type="molecule type" value="Genomic_DNA"/>
</dbReference>
<organism evidence="2 3">
    <name type="scientific">Flavobacterium saliperosum S13</name>
    <dbReference type="NCBI Taxonomy" id="1341155"/>
    <lineage>
        <taxon>Bacteria</taxon>
        <taxon>Pseudomonadati</taxon>
        <taxon>Bacteroidota</taxon>
        <taxon>Flavobacteriia</taxon>
        <taxon>Flavobacteriales</taxon>
        <taxon>Flavobacteriaceae</taxon>
        <taxon>Flavobacterium</taxon>
    </lineage>
</organism>
<name>A0ABN0QE23_9FLAO</name>
<proteinExistence type="predicted"/>
<reference evidence="2 3" key="1">
    <citation type="submission" date="2013-08" db="EMBL/GenBank/DDBJ databases">
        <title>Flavobacterium saliperosum type strain genome sequencing.</title>
        <authorList>
            <person name="Lee K."/>
            <person name="Yi H."/>
            <person name="Park S."/>
            <person name="Chun J."/>
        </authorList>
    </citation>
    <scope>NUCLEOTIDE SEQUENCE [LARGE SCALE GENOMIC DNA]</scope>
    <source>
        <strain evidence="2 3">S13</strain>
    </source>
</reference>
<keyword evidence="3" id="KW-1185">Reference proteome</keyword>